<organism evidence="4 5">
    <name type="scientific">Mycobacterium phage DrLupo</name>
    <dbReference type="NCBI Taxonomy" id="2499037"/>
    <lineage>
        <taxon>Viruses</taxon>
        <taxon>Duplodnaviria</taxon>
        <taxon>Heunggongvirae</taxon>
        <taxon>Uroviricota</taxon>
        <taxon>Caudoviricetes</taxon>
        <taxon>Barnyardvirus</taxon>
        <taxon>Barnyardvirus drlupo</taxon>
    </lineage>
</organism>
<dbReference type="InterPro" id="IPR038718">
    <property type="entry name" value="SNF2-like_sf"/>
</dbReference>
<dbReference type="GO" id="GO:0004386">
    <property type="term" value="F:helicase activity"/>
    <property type="evidence" value="ECO:0007669"/>
    <property type="project" value="UniProtKB-KW"/>
</dbReference>
<dbReference type="PANTHER" id="PTHR45629">
    <property type="entry name" value="SNF2/RAD54 FAMILY MEMBER"/>
    <property type="match status" value="1"/>
</dbReference>
<dbReference type="Proteomes" id="UP000288363">
    <property type="component" value="Segment"/>
</dbReference>
<dbReference type="KEGG" id="vg:55613026"/>
<reference evidence="4 5" key="1">
    <citation type="submission" date="2018-12" db="EMBL/GenBank/DDBJ databases">
        <authorList>
            <person name="Almail A."/>
            <person name="Dorhout K.E."/>
            <person name="Johnson J."/>
            <person name="Jorgensen H.J."/>
            <person name="Tolsma S."/>
            <person name="Garlena R.A."/>
            <person name="Russell D.A."/>
            <person name="Pope W.H."/>
            <person name="Jacobs-Sera D."/>
            <person name="Hatfull G.F."/>
        </authorList>
    </citation>
    <scope>NUCLEOTIDE SEQUENCE [LARGE SCALE GENOMIC DNA]</scope>
</reference>
<evidence type="ECO:0000313" key="4">
    <source>
        <dbReference type="EMBL" id="AZS12603.1"/>
    </source>
</evidence>
<dbReference type="CDD" id="cd18793">
    <property type="entry name" value="SF2_C_SNF"/>
    <property type="match status" value="1"/>
</dbReference>
<protein>
    <submittedName>
        <fullName evidence="4">Helicase</fullName>
    </submittedName>
</protein>
<evidence type="ECO:0000259" key="2">
    <source>
        <dbReference type="PROSITE" id="PS51192"/>
    </source>
</evidence>
<dbReference type="InterPro" id="IPR050496">
    <property type="entry name" value="SNF2_RAD54_helicase_repair"/>
</dbReference>
<dbReference type="RefSeq" id="YP_009842765.1">
    <property type="nucleotide sequence ID" value="NC_048743.1"/>
</dbReference>
<dbReference type="SMART" id="SM00490">
    <property type="entry name" value="HELICc"/>
    <property type="match status" value="1"/>
</dbReference>
<dbReference type="SMART" id="SM00487">
    <property type="entry name" value="DEXDc"/>
    <property type="match status" value="1"/>
</dbReference>
<dbReference type="SUPFAM" id="SSF52540">
    <property type="entry name" value="P-loop containing nucleoside triphosphate hydrolases"/>
    <property type="match status" value="2"/>
</dbReference>
<dbReference type="InterPro" id="IPR027417">
    <property type="entry name" value="P-loop_NTPase"/>
</dbReference>
<name>A0A3S9UQP8_9CAUD</name>
<keyword evidence="4" id="KW-0347">Helicase</keyword>
<sequence length="654" mass="73944">MTTATKTLRMRMGKHSQKPLIWVTFPYDPEVTEMLKDTVQGIRWVKKDGMWTAPLDMETARDIRAVCRHFNGQLKIEPELGVWATKERQRLANLLRPDDIMGDHDKLLPLVQQRYPHIFAAMKERKPWQIPGAAFVVSQREVVVADQPGLGKTLQVIAALLELQVTGAILVVAPKTAVEVTWPDEIARWIGPNEHVFIINAECKPEERAHRAREAKKLAEQGERVWVLTGSSYIRIKAEFDDYGNYLRDERKQKIIRAVGHTVADLFRMPYSAVIVDESQEVLATSTGNKKKWSAQRTGMGALDIVPGAPRIAISGTPFRGKTENMWGTLNWLAPKKYTSYWKWVRRHYGVVDNWDSGEAHMEKGDSIKDEARFFQELRPILIRRTHAELRRQGFITGEKLYGGTPLDPNDPKSPVAVWLPLTPKQQKQYKQIQDDAVITLESLAGERDEVVVNGSLAEMVRLKQVAGSCLGLDVKPDLPSNKIDWVKNFLTERISAGTKTVVASQFTQFLELLSRECDKAGIRHYLYTGKVKGSERARIKHEFQDESGEMVILLNTKSGGLSLTLDAADDVVVCDQTWIPDDQEQVENRAYGRERDHDVNIWNLCSLGTIDEDIAVLNSERQGDIFAVLDSARGVSYVKQLVAMTQNRAEDAA</sequence>
<dbReference type="PROSITE" id="PS51194">
    <property type="entry name" value="HELICASE_CTER"/>
    <property type="match status" value="1"/>
</dbReference>
<gene>
    <name evidence="4" type="primary">67</name>
    <name evidence="4" type="ORF">SEA_DRLUPO_67</name>
</gene>
<dbReference type="PROSITE" id="PS51192">
    <property type="entry name" value="HELICASE_ATP_BIND_1"/>
    <property type="match status" value="1"/>
</dbReference>
<evidence type="ECO:0000256" key="1">
    <source>
        <dbReference type="ARBA" id="ARBA00022801"/>
    </source>
</evidence>
<dbReference type="InterPro" id="IPR014001">
    <property type="entry name" value="Helicase_ATP-bd"/>
</dbReference>
<dbReference type="InterPro" id="IPR000330">
    <property type="entry name" value="SNF2_N"/>
</dbReference>
<proteinExistence type="predicted"/>
<accession>A0A3S9UQP8</accession>
<dbReference type="PANTHER" id="PTHR45629:SF7">
    <property type="entry name" value="DNA EXCISION REPAIR PROTEIN ERCC-6-RELATED"/>
    <property type="match status" value="1"/>
</dbReference>
<dbReference type="GO" id="GO:0016787">
    <property type="term" value="F:hydrolase activity"/>
    <property type="evidence" value="ECO:0007669"/>
    <property type="project" value="UniProtKB-KW"/>
</dbReference>
<dbReference type="Pfam" id="PF00176">
    <property type="entry name" value="SNF2-rel_dom"/>
    <property type="match status" value="1"/>
</dbReference>
<feature type="domain" description="Helicase C-terminal" evidence="3">
    <location>
        <begin position="483"/>
        <end position="646"/>
    </location>
</feature>
<dbReference type="GO" id="GO:0005524">
    <property type="term" value="F:ATP binding"/>
    <property type="evidence" value="ECO:0007669"/>
    <property type="project" value="InterPro"/>
</dbReference>
<evidence type="ECO:0000313" key="5">
    <source>
        <dbReference type="Proteomes" id="UP000288363"/>
    </source>
</evidence>
<evidence type="ECO:0000259" key="3">
    <source>
        <dbReference type="PROSITE" id="PS51194"/>
    </source>
</evidence>
<keyword evidence="4" id="KW-0067">ATP-binding</keyword>
<dbReference type="Gene3D" id="3.40.50.300">
    <property type="entry name" value="P-loop containing nucleotide triphosphate hydrolases"/>
    <property type="match status" value="1"/>
</dbReference>
<keyword evidence="4" id="KW-0547">Nucleotide-binding</keyword>
<dbReference type="Pfam" id="PF00271">
    <property type="entry name" value="Helicase_C"/>
    <property type="match status" value="1"/>
</dbReference>
<dbReference type="Gene3D" id="3.40.50.10810">
    <property type="entry name" value="Tandem AAA-ATPase domain"/>
    <property type="match status" value="1"/>
</dbReference>
<dbReference type="GeneID" id="55613026"/>
<keyword evidence="1" id="KW-0378">Hydrolase</keyword>
<keyword evidence="5" id="KW-1185">Reference proteome</keyword>
<dbReference type="InterPro" id="IPR001650">
    <property type="entry name" value="Helicase_C-like"/>
</dbReference>
<dbReference type="EMBL" id="MK279909">
    <property type="protein sequence ID" value="AZS12603.1"/>
    <property type="molecule type" value="Genomic_DNA"/>
</dbReference>
<dbReference type="InterPro" id="IPR049730">
    <property type="entry name" value="SNF2/RAD54-like_C"/>
</dbReference>
<feature type="domain" description="Helicase ATP-binding" evidence="2">
    <location>
        <begin position="133"/>
        <end position="336"/>
    </location>
</feature>